<evidence type="ECO:0000256" key="4">
    <source>
        <dbReference type="ARBA" id="ARBA00023136"/>
    </source>
</evidence>
<keyword evidence="3" id="KW-1133">Transmembrane helix</keyword>
<dbReference type="OrthoDB" id="1890790at2759"/>
<protein>
    <recommendedName>
        <fullName evidence="5">Receptor ligand binding region domain-containing protein</fullName>
    </recommendedName>
</protein>
<comment type="caution">
    <text evidence="6">The sequence shown here is derived from an EMBL/GenBank/DDBJ whole genome shotgun (WGS) entry which is preliminary data.</text>
</comment>
<gene>
    <name evidence="6" type="ORF">C0Q70_02053</name>
</gene>
<dbReference type="GO" id="GO:0016020">
    <property type="term" value="C:membrane"/>
    <property type="evidence" value="ECO:0007669"/>
    <property type="project" value="UniProtKB-SubCell"/>
</dbReference>
<evidence type="ECO:0000313" key="7">
    <source>
        <dbReference type="Proteomes" id="UP000245119"/>
    </source>
</evidence>
<dbReference type="Pfam" id="PF01094">
    <property type="entry name" value="ANF_receptor"/>
    <property type="match status" value="1"/>
</dbReference>
<keyword evidence="4" id="KW-0472">Membrane</keyword>
<name>A0A2T7Q175_POMCA</name>
<keyword evidence="7" id="KW-1185">Reference proteome</keyword>
<dbReference type="Proteomes" id="UP000245119">
    <property type="component" value="Linkage Group LG1"/>
</dbReference>
<evidence type="ECO:0000259" key="5">
    <source>
        <dbReference type="Pfam" id="PF01094"/>
    </source>
</evidence>
<comment type="subcellular location">
    <subcellularLocation>
        <location evidence="1">Membrane</location>
    </subcellularLocation>
</comment>
<accession>A0A2T7Q175</accession>
<dbReference type="AlphaFoldDB" id="A0A2T7Q175"/>
<proteinExistence type="predicted"/>
<evidence type="ECO:0000256" key="1">
    <source>
        <dbReference type="ARBA" id="ARBA00004370"/>
    </source>
</evidence>
<dbReference type="GO" id="GO:0007165">
    <property type="term" value="P:signal transduction"/>
    <property type="evidence" value="ECO:0007669"/>
    <property type="project" value="TreeGrafter"/>
</dbReference>
<evidence type="ECO:0000256" key="3">
    <source>
        <dbReference type="ARBA" id="ARBA00022989"/>
    </source>
</evidence>
<dbReference type="GO" id="GO:0038023">
    <property type="term" value="F:signaling receptor activity"/>
    <property type="evidence" value="ECO:0007669"/>
    <property type="project" value="TreeGrafter"/>
</dbReference>
<dbReference type="InterPro" id="IPR001828">
    <property type="entry name" value="ANF_lig-bd_rcpt"/>
</dbReference>
<organism evidence="6 7">
    <name type="scientific">Pomacea canaliculata</name>
    <name type="common">Golden apple snail</name>
    <dbReference type="NCBI Taxonomy" id="400727"/>
    <lineage>
        <taxon>Eukaryota</taxon>
        <taxon>Metazoa</taxon>
        <taxon>Spiralia</taxon>
        <taxon>Lophotrochozoa</taxon>
        <taxon>Mollusca</taxon>
        <taxon>Gastropoda</taxon>
        <taxon>Caenogastropoda</taxon>
        <taxon>Architaenioglossa</taxon>
        <taxon>Ampullarioidea</taxon>
        <taxon>Ampullariidae</taxon>
        <taxon>Pomacea</taxon>
    </lineage>
</organism>
<reference evidence="6 7" key="1">
    <citation type="submission" date="2018-04" db="EMBL/GenBank/DDBJ databases">
        <title>The genome of golden apple snail Pomacea canaliculata provides insight into stress tolerance and invasive adaptation.</title>
        <authorList>
            <person name="Liu C."/>
            <person name="Liu B."/>
            <person name="Ren Y."/>
            <person name="Zhang Y."/>
            <person name="Wang H."/>
            <person name="Li S."/>
            <person name="Jiang F."/>
            <person name="Yin L."/>
            <person name="Zhang G."/>
            <person name="Qian W."/>
            <person name="Fan W."/>
        </authorList>
    </citation>
    <scope>NUCLEOTIDE SEQUENCE [LARGE SCALE GENOMIC DNA]</scope>
    <source>
        <strain evidence="6">SZHN2017</strain>
        <tissue evidence="6">Muscle</tissue>
    </source>
</reference>
<evidence type="ECO:0000313" key="6">
    <source>
        <dbReference type="EMBL" id="PVD39423.1"/>
    </source>
</evidence>
<dbReference type="PANTHER" id="PTHR44755">
    <property type="entry name" value="NATRIURETIC PEPTIDE RECEPTOR 3-RELATED"/>
    <property type="match status" value="1"/>
</dbReference>
<dbReference type="SUPFAM" id="SSF53822">
    <property type="entry name" value="Periplasmic binding protein-like I"/>
    <property type="match status" value="1"/>
</dbReference>
<dbReference type="Gene3D" id="3.40.50.2300">
    <property type="match status" value="2"/>
</dbReference>
<dbReference type="InterPro" id="IPR052612">
    <property type="entry name" value="ANP_Clearance_Receptor"/>
</dbReference>
<keyword evidence="2" id="KW-0812">Transmembrane</keyword>
<dbReference type="EMBL" id="PZQS01000001">
    <property type="protein sequence ID" value="PVD39423.1"/>
    <property type="molecule type" value="Genomic_DNA"/>
</dbReference>
<evidence type="ECO:0000256" key="2">
    <source>
        <dbReference type="ARBA" id="ARBA00022692"/>
    </source>
</evidence>
<sequence>MVIDSFQWVVTFIVTRGGKQVICRHSSSAPACHRINLPERFWDKMRSYSRAGAGESSLPNLLAAEERRRRQRPSIRGEKRCWVGFASRFGFFLLFCVHGAVGSDGKGDYGSSYTGGDPAMQVWNQQNPSAQLTANFTLAFLTATSNKGHGKLTGGAFFLALEHLNANKSDDNIRLHFNYVFKDTMNMDTMAMRAMVDTHCDKNNVSVFIGPPDFCSNAAVLATSFDIPYMSYGCRDIHSLTRNMSDYLIINEEPSGIYVSKFIVSVLQGFGWKSFWLVGGAEGVTNVWADSTSILNSLATRQGLTLNGINREPLNDAYHSSKTSSHNPYPDIINQSTRKTRVYVFLGDYNALVDFVRALHDRTGSTRGEYVVVALDDTKQQRSNKTSFLRIDETNRDVTPHDLEPKLRQEAFYIYDAVMHYGEAVRQLMKSGHDPYNAQNVVNNLRSTNRKSSQGFHVYINDRGESEGRYTLMSVAADSSGKLLPWMWPVGNFNISRSNGLPAFVQPESPSPGRDSECKEEIFSRPICIQLAPLQSFGLLSPVSPRHHPVQVGQPYQKIRVLAQRMAFRSPLMGHLPASLPQ</sequence>
<dbReference type="PANTHER" id="PTHR44755:SF8">
    <property type="entry name" value="RECEPTOR LIGAND BINDING REGION DOMAIN-CONTAINING PROTEIN"/>
    <property type="match status" value="1"/>
</dbReference>
<dbReference type="GO" id="GO:0017046">
    <property type="term" value="F:peptide hormone binding"/>
    <property type="evidence" value="ECO:0007669"/>
    <property type="project" value="TreeGrafter"/>
</dbReference>
<feature type="domain" description="Receptor ligand binding region" evidence="5">
    <location>
        <begin position="154"/>
        <end position="475"/>
    </location>
</feature>
<dbReference type="InterPro" id="IPR028082">
    <property type="entry name" value="Peripla_BP_I"/>
</dbReference>